<protein>
    <recommendedName>
        <fullName evidence="6">Tfp pilus assembly protein</fullName>
    </recommendedName>
</protein>
<keyword evidence="3" id="KW-0812">Transmembrane</keyword>
<reference evidence="4 5" key="1">
    <citation type="submission" date="2020-08" db="EMBL/GenBank/DDBJ databases">
        <title>Genomic Encyclopedia of Type Strains, Phase IV (KMG-IV): sequencing the most valuable type-strain genomes for metagenomic binning, comparative biology and taxonomic classification.</title>
        <authorList>
            <person name="Goeker M."/>
        </authorList>
    </citation>
    <scope>NUCLEOTIDE SEQUENCE [LARGE SCALE GENOMIC DNA]</scope>
    <source>
        <strain evidence="4 5">DSM 17075</strain>
    </source>
</reference>
<dbReference type="Proteomes" id="UP000559598">
    <property type="component" value="Unassembled WGS sequence"/>
</dbReference>
<evidence type="ECO:0008006" key="6">
    <source>
        <dbReference type="Google" id="ProtNLM"/>
    </source>
</evidence>
<accession>A0A840DNG5</accession>
<gene>
    <name evidence="4" type="ORF">GGR02_000974</name>
</gene>
<dbReference type="InterPro" id="IPR012902">
    <property type="entry name" value="N_methyl_site"/>
</dbReference>
<dbReference type="PROSITE" id="PS00409">
    <property type="entry name" value="PROKAR_NTER_METHYL"/>
    <property type="match status" value="1"/>
</dbReference>
<keyword evidence="3" id="KW-0472">Membrane</keyword>
<evidence type="ECO:0000256" key="2">
    <source>
        <dbReference type="ARBA" id="ARBA00023287"/>
    </source>
</evidence>
<dbReference type="GO" id="GO:0009986">
    <property type="term" value="C:cell surface"/>
    <property type="evidence" value="ECO:0007669"/>
    <property type="project" value="UniProtKB-SubCell"/>
</dbReference>
<feature type="transmembrane region" description="Helical" evidence="3">
    <location>
        <begin position="12"/>
        <end position="34"/>
    </location>
</feature>
<keyword evidence="5" id="KW-1185">Reference proteome</keyword>
<comment type="subcellular location">
    <subcellularLocation>
        <location evidence="1">Cell surface</location>
    </subcellularLocation>
</comment>
<evidence type="ECO:0000313" key="4">
    <source>
        <dbReference type="EMBL" id="MBB4073213.1"/>
    </source>
</evidence>
<evidence type="ECO:0000256" key="3">
    <source>
        <dbReference type="SAM" id="Phobius"/>
    </source>
</evidence>
<name>A0A840DNG5_9BACL</name>
<comment type="caution">
    <text evidence="4">The sequence shown here is derived from an EMBL/GenBank/DDBJ whole genome shotgun (WGS) entry which is preliminary data.</text>
</comment>
<keyword evidence="2" id="KW-0178">Competence</keyword>
<dbReference type="AlphaFoldDB" id="A0A840DNG5"/>
<dbReference type="EMBL" id="JACIDE010000005">
    <property type="protein sequence ID" value="MBB4073213.1"/>
    <property type="molecule type" value="Genomic_DNA"/>
</dbReference>
<sequence length="188" mass="21142">MKRFVNNERGLSLLELLAAVTISFLIVGVMYNVFMSGMKTYQRIGIENELRSEADYMMAIVLNRLYEFAPDGMDTTTTTNTQLVFVNNKQKAIDTRVGLVEEEETETKSFSLALANDELQIDGQPISSERLKIISNQSSFSYTCVRQEGNICRSGVVTIVLAVQDSTHNSPNSPLYIRPFTLKTEFGF</sequence>
<organism evidence="4 5">
    <name type="scientific">Anoxybacteroides voinovskiense</name>
    <dbReference type="NCBI Taxonomy" id="230470"/>
    <lineage>
        <taxon>Bacteria</taxon>
        <taxon>Bacillati</taxon>
        <taxon>Bacillota</taxon>
        <taxon>Bacilli</taxon>
        <taxon>Bacillales</taxon>
        <taxon>Anoxybacillaceae</taxon>
        <taxon>Anoxybacteroides</taxon>
    </lineage>
</organism>
<keyword evidence="3" id="KW-1133">Transmembrane helix</keyword>
<evidence type="ECO:0000256" key="1">
    <source>
        <dbReference type="ARBA" id="ARBA00004241"/>
    </source>
</evidence>
<proteinExistence type="predicted"/>
<dbReference type="GO" id="GO:0030420">
    <property type="term" value="P:establishment of competence for transformation"/>
    <property type="evidence" value="ECO:0007669"/>
    <property type="project" value="UniProtKB-KW"/>
</dbReference>
<dbReference type="RefSeq" id="WP_183183587.1">
    <property type="nucleotide sequence ID" value="NZ_BMNP01000009.1"/>
</dbReference>
<evidence type="ECO:0000313" key="5">
    <source>
        <dbReference type="Proteomes" id="UP000559598"/>
    </source>
</evidence>